<dbReference type="PANTHER" id="PTHR30136:SF35">
    <property type="entry name" value="HTH-TYPE TRANSCRIPTIONAL REGULATOR RV1719"/>
    <property type="match status" value="1"/>
</dbReference>
<dbReference type="Pfam" id="PF01614">
    <property type="entry name" value="IclR_C"/>
    <property type="match status" value="1"/>
</dbReference>
<dbReference type="EMBL" id="MEYH01000083">
    <property type="protein sequence ID" value="OGD14482.1"/>
    <property type="molecule type" value="Genomic_DNA"/>
</dbReference>
<dbReference type="GO" id="GO:0045892">
    <property type="term" value="P:negative regulation of DNA-templated transcription"/>
    <property type="evidence" value="ECO:0007669"/>
    <property type="project" value="TreeGrafter"/>
</dbReference>
<protein>
    <recommendedName>
        <fullName evidence="1">IclR-ED domain-containing protein</fullName>
    </recommendedName>
</protein>
<dbReference type="Proteomes" id="UP000177701">
    <property type="component" value="Unassembled WGS sequence"/>
</dbReference>
<accession>A0A1F5A7B5</accession>
<proteinExistence type="predicted"/>
<dbReference type="PROSITE" id="PS51078">
    <property type="entry name" value="ICLR_ED"/>
    <property type="match status" value="1"/>
</dbReference>
<comment type="caution">
    <text evidence="2">The sequence shown here is derived from an EMBL/GenBank/DDBJ whole genome shotgun (WGS) entry which is preliminary data.</text>
</comment>
<dbReference type="GO" id="GO:0003677">
    <property type="term" value="F:DNA binding"/>
    <property type="evidence" value="ECO:0007669"/>
    <property type="project" value="TreeGrafter"/>
</dbReference>
<reference evidence="2 3" key="1">
    <citation type="journal article" date="2016" name="Nat. Commun.">
        <title>Thousands of microbial genomes shed light on interconnected biogeochemical processes in an aquifer system.</title>
        <authorList>
            <person name="Anantharaman K."/>
            <person name="Brown C.T."/>
            <person name="Hug L.A."/>
            <person name="Sharon I."/>
            <person name="Castelle C.J."/>
            <person name="Probst A.J."/>
            <person name="Thomas B.C."/>
            <person name="Singh A."/>
            <person name="Wilkins M.J."/>
            <person name="Karaoz U."/>
            <person name="Brodie E.L."/>
            <person name="Williams K.H."/>
            <person name="Hubbard S.S."/>
            <person name="Banfield J.F."/>
        </authorList>
    </citation>
    <scope>NUCLEOTIDE SEQUENCE [LARGE SCALE GENOMIC DNA]</scope>
</reference>
<gene>
    <name evidence="2" type="ORF">A2V47_05195</name>
</gene>
<dbReference type="PANTHER" id="PTHR30136">
    <property type="entry name" value="HELIX-TURN-HELIX TRANSCRIPTIONAL REGULATOR, ICLR FAMILY"/>
    <property type="match status" value="1"/>
</dbReference>
<dbReference type="InterPro" id="IPR014757">
    <property type="entry name" value="Tscrpt_reg_IclR_C"/>
</dbReference>
<organism evidence="2 3">
    <name type="scientific">Candidatus Sediminicultor quintus</name>
    <dbReference type="NCBI Taxonomy" id="1797291"/>
    <lineage>
        <taxon>Bacteria</taxon>
        <taxon>Pseudomonadati</taxon>
        <taxon>Atribacterota</taxon>
        <taxon>Candidatus Phoenicimicrobiia</taxon>
        <taxon>Candidatus Pheonicimicrobiales</taxon>
        <taxon>Candidatus Phoenicimicrobiaceae</taxon>
        <taxon>Candidatus Sediminicultor</taxon>
    </lineage>
</organism>
<dbReference type="InterPro" id="IPR029016">
    <property type="entry name" value="GAF-like_dom_sf"/>
</dbReference>
<evidence type="ECO:0000313" key="3">
    <source>
        <dbReference type="Proteomes" id="UP000177701"/>
    </source>
</evidence>
<sequence length="210" mass="24150">MLGTLKYKNYIEQNPQNLKYKLGSEFLNKAFLFSDNEANIIKKSMPYLENLRDFTKESVSLAVLDGTNIVYIAKTDSYELLRTNIKIGKKLPAYKTALGKILLAYLPPEKFNRLFKLNKDKNFINNNYFDLNISEFKQYLEKIKEEGIAFDDEECTPGIRCLAAPIKDIDGEVSTAISISGPTIRFTLEKIDLWKRELIKAAKKISFKIL</sequence>
<dbReference type="SUPFAM" id="SSF55781">
    <property type="entry name" value="GAF domain-like"/>
    <property type="match status" value="1"/>
</dbReference>
<name>A0A1F5A7B5_9BACT</name>
<dbReference type="STRING" id="1797291.A2V47_05195"/>
<dbReference type="Gene3D" id="3.30.450.40">
    <property type="match status" value="1"/>
</dbReference>
<evidence type="ECO:0000313" key="2">
    <source>
        <dbReference type="EMBL" id="OGD14482.1"/>
    </source>
</evidence>
<dbReference type="GO" id="GO:0003700">
    <property type="term" value="F:DNA-binding transcription factor activity"/>
    <property type="evidence" value="ECO:0007669"/>
    <property type="project" value="TreeGrafter"/>
</dbReference>
<evidence type="ECO:0000259" key="1">
    <source>
        <dbReference type="PROSITE" id="PS51078"/>
    </source>
</evidence>
<dbReference type="AlphaFoldDB" id="A0A1F5A7B5"/>
<dbReference type="InterPro" id="IPR050707">
    <property type="entry name" value="HTH_MetabolicPath_Reg"/>
</dbReference>
<feature type="domain" description="IclR-ED" evidence="1">
    <location>
        <begin position="18"/>
        <end position="210"/>
    </location>
</feature>